<keyword evidence="5" id="KW-0560">Oxidoreductase</keyword>
<organism evidence="11 12">
    <name type="scientific">Granulicella sibirica</name>
    <dbReference type="NCBI Taxonomy" id="2479048"/>
    <lineage>
        <taxon>Bacteria</taxon>
        <taxon>Pseudomonadati</taxon>
        <taxon>Acidobacteriota</taxon>
        <taxon>Terriglobia</taxon>
        <taxon>Terriglobales</taxon>
        <taxon>Acidobacteriaceae</taxon>
        <taxon>Granulicella</taxon>
    </lineage>
</organism>
<keyword evidence="3" id="KW-0285">Flavoprotein</keyword>
<protein>
    <recommendedName>
        <fullName evidence="7">D-amino-acid oxidase</fullName>
        <ecNumber evidence="6">1.4.3.3</ecNumber>
    </recommendedName>
</protein>
<dbReference type="EMBL" id="RDSM01000001">
    <property type="protein sequence ID" value="RXH58971.1"/>
    <property type="molecule type" value="Genomic_DNA"/>
</dbReference>
<proteinExistence type="inferred from homology"/>
<keyword evidence="4" id="KW-0274">FAD</keyword>
<sequence>MNESQESKRLLPPHLKPIDTNGPPQRITVCTRPFRASGPRIEAERLGDQLLIHNYGHGGSGWSLSWGSATRVLNLLRDAHPRTLDVAVIGAGAIGITTALTLQRAGFIVSIYAQDPPLQTRSARATGSWTPDSRIALGEAVSVRFEDAWRRLASETFAAFQAYTSMTSRPVEWVDRFVLSDTQPDPQRAEFDRRDSHGFFKCSLHLANSSPLMSFIPRDQSPFPTPYAWRSRSLTFNLGVLIPLLLEEFQRAGGRLEACTFRTPADLSKIRERLIANCTGWGARHLFGDKSLTPIRGQIAWLPAQTNLRYGLLYGDLRIVCRQDGIVVQHSREGDDTGWNDASETPDAEEATAGLKALATLQASMKERTRKVPMLRRALNADIF</sequence>
<dbReference type="PROSITE" id="PS00677">
    <property type="entry name" value="DAO"/>
    <property type="match status" value="1"/>
</dbReference>
<name>A0A4Q0TBE0_9BACT</name>
<dbReference type="InterPro" id="IPR006076">
    <property type="entry name" value="FAD-dep_OxRdtase"/>
</dbReference>
<reference evidence="11 12" key="1">
    <citation type="submission" date="2018-11" db="EMBL/GenBank/DDBJ databases">
        <authorList>
            <person name="Mardanov A.V."/>
            <person name="Ravin N.V."/>
            <person name="Dedysh S.N."/>
        </authorList>
    </citation>
    <scope>NUCLEOTIDE SEQUENCE [LARGE SCALE GENOMIC DNA]</scope>
    <source>
        <strain evidence="11 12">AF10</strain>
    </source>
</reference>
<evidence type="ECO:0000256" key="6">
    <source>
        <dbReference type="ARBA" id="ARBA00039101"/>
    </source>
</evidence>
<comment type="cofactor">
    <cofactor evidence="1">
        <name>FAD</name>
        <dbReference type="ChEBI" id="CHEBI:57692"/>
    </cofactor>
</comment>
<comment type="catalytic activity">
    <reaction evidence="8">
        <text>a D-alpha-amino acid + O2 + H2O = a 2-oxocarboxylate + H2O2 + NH4(+)</text>
        <dbReference type="Rhea" id="RHEA:21816"/>
        <dbReference type="ChEBI" id="CHEBI:15377"/>
        <dbReference type="ChEBI" id="CHEBI:15379"/>
        <dbReference type="ChEBI" id="CHEBI:16240"/>
        <dbReference type="ChEBI" id="CHEBI:28938"/>
        <dbReference type="ChEBI" id="CHEBI:35179"/>
        <dbReference type="ChEBI" id="CHEBI:59871"/>
        <dbReference type="EC" id="1.4.3.3"/>
    </reaction>
    <physiologicalReaction direction="left-to-right" evidence="8">
        <dbReference type="Rhea" id="RHEA:21817"/>
    </physiologicalReaction>
</comment>
<evidence type="ECO:0000313" key="12">
    <source>
        <dbReference type="Proteomes" id="UP000289437"/>
    </source>
</evidence>
<comment type="similarity">
    <text evidence="2">Belongs to the DAMOX/DASOX family.</text>
</comment>
<dbReference type="GO" id="GO:0019478">
    <property type="term" value="P:D-amino acid catabolic process"/>
    <property type="evidence" value="ECO:0007669"/>
    <property type="project" value="TreeGrafter"/>
</dbReference>
<dbReference type="GO" id="GO:0005737">
    <property type="term" value="C:cytoplasm"/>
    <property type="evidence" value="ECO:0007669"/>
    <property type="project" value="TreeGrafter"/>
</dbReference>
<comment type="caution">
    <text evidence="11">The sequence shown here is derived from an EMBL/GenBank/DDBJ whole genome shotgun (WGS) entry which is preliminary data.</text>
</comment>
<evidence type="ECO:0000256" key="4">
    <source>
        <dbReference type="ARBA" id="ARBA00022827"/>
    </source>
</evidence>
<dbReference type="InterPro" id="IPR006181">
    <property type="entry name" value="D-amino_acid_oxidase_CS"/>
</dbReference>
<evidence type="ECO:0000256" key="7">
    <source>
        <dbReference type="ARBA" id="ARBA00039751"/>
    </source>
</evidence>
<evidence type="ECO:0000256" key="5">
    <source>
        <dbReference type="ARBA" id="ARBA00023002"/>
    </source>
</evidence>
<reference evidence="12" key="2">
    <citation type="submission" date="2019-02" db="EMBL/GenBank/DDBJ databases">
        <title>Granulicella sibirica sp. nov., a psychrotolerant acidobacterium isolated from an organic soil layer in forested tundra, West Siberia.</title>
        <authorList>
            <person name="Oshkin I.Y."/>
            <person name="Kulichevskaya I.S."/>
            <person name="Rijpstra W.I.C."/>
            <person name="Sinninghe Damste J.S."/>
            <person name="Rakitin A.L."/>
            <person name="Ravin N.V."/>
            <person name="Dedysh S.N."/>
        </authorList>
    </citation>
    <scope>NUCLEOTIDE SEQUENCE [LARGE SCALE GENOMIC DNA]</scope>
    <source>
        <strain evidence="12">AF10</strain>
    </source>
</reference>
<dbReference type="EC" id="1.4.3.3" evidence="6"/>
<dbReference type="Gene3D" id="3.30.9.10">
    <property type="entry name" value="D-Amino Acid Oxidase, subunit A, domain 2"/>
    <property type="match status" value="1"/>
</dbReference>
<evidence type="ECO:0000256" key="3">
    <source>
        <dbReference type="ARBA" id="ARBA00022630"/>
    </source>
</evidence>
<evidence type="ECO:0000256" key="8">
    <source>
        <dbReference type="ARBA" id="ARBA00049547"/>
    </source>
</evidence>
<dbReference type="GO" id="GO:0003884">
    <property type="term" value="F:D-amino-acid oxidase activity"/>
    <property type="evidence" value="ECO:0007669"/>
    <property type="project" value="UniProtKB-EC"/>
</dbReference>
<evidence type="ECO:0000256" key="2">
    <source>
        <dbReference type="ARBA" id="ARBA00006730"/>
    </source>
</evidence>
<dbReference type="Pfam" id="PF01266">
    <property type="entry name" value="DAO"/>
    <property type="match status" value="1"/>
</dbReference>
<dbReference type="InterPro" id="IPR023209">
    <property type="entry name" value="DAO"/>
</dbReference>
<evidence type="ECO:0000259" key="10">
    <source>
        <dbReference type="Pfam" id="PF01266"/>
    </source>
</evidence>
<feature type="domain" description="FAD dependent oxidoreductase" evidence="10">
    <location>
        <begin position="85"/>
        <end position="359"/>
    </location>
</feature>
<dbReference type="AlphaFoldDB" id="A0A4Q0TBE0"/>
<dbReference type="GO" id="GO:0071949">
    <property type="term" value="F:FAD binding"/>
    <property type="evidence" value="ECO:0007669"/>
    <property type="project" value="InterPro"/>
</dbReference>
<dbReference type="SUPFAM" id="SSF51971">
    <property type="entry name" value="Nucleotide-binding domain"/>
    <property type="match status" value="1"/>
</dbReference>
<feature type="region of interest" description="Disordered" evidence="9">
    <location>
        <begin position="1"/>
        <end position="24"/>
    </location>
</feature>
<evidence type="ECO:0000313" key="11">
    <source>
        <dbReference type="EMBL" id="RXH58971.1"/>
    </source>
</evidence>
<keyword evidence="12" id="KW-1185">Reference proteome</keyword>
<dbReference type="Proteomes" id="UP000289437">
    <property type="component" value="Unassembled WGS sequence"/>
</dbReference>
<accession>A0A4Q0TBE0</accession>
<evidence type="ECO:0000256" key="1">
    <source>
        <dbReference type="ARBA" id="ARBA00001974"/>
    </source>
</evidence>
<dbReference type="PANTHER" id="PTHR11530">
    <property type="entry name" value="D-AMINO ACID OXIDASE"/>
    <property type="match status" value="1"/>
</dbReference>
<dbReference type="PANTHER" id="PTHR11530:SF11">
    <property type="entry name" value="D-ASPARTATE OXIDASE"/>
    <property type="match status" value="1"/>
</dbReference>
<gene>
    <name evidence="11" type="ORF">GRAN_2281</name>
</gene>
<evidence type="ECO:0000256" key="9">
    <source>
        <dbReference type="SAM" id="MobiDB-lite"/>
    </source>
</evidence>
<dbReference type="Gene3D" id="3.40.50.720">
    <property type="entry name" value="NAD(P)-binding Rossmann-like Domain"/>
    <property type="match status" value="2"/>
</dbReference>